<dbReference type="STRING" id="1237085.Ngar_c12090"/>
<dbReference type="Proteomes" id="UP000008037">
    <property type="component" value="Chromosome"/>
</dbReference>
<dbReference type="RefSeq" id="WP_015018686.1">
    <property type="nucleotide sequence ID" value="NC_018719.1"/>
</dbReference>
<proteinExistence type="predicted"/>
<dbReference type="KEGG" id="nga:Ngar_c12090"/>
<evidence type="ECO:0000256" key="1">
    <source>
        <dbReference type="SAM" id="MobiDB-lite"/>
    </source>
</evidence>
<accession>K0IMS5</accession>
<protein>
    <submittedName>
        <fullName evidence="3">Uncharacterized protein</fullName>
    </submittedName>
</protein>
<dbReference type="EMBL" id="CP002408">
    <property type="protein sequence ID" value="AFU58149.1"/>
    <property type="molecule type" value="Genomic_DNA"/>
</dbReference>
<dbReference type="AlphaFoldDB" id="K0IMS5"/>
<organism evidence="3 4">
    <name type="scientific">Nitrososphaera gargensis (strain Ga9.2)</name>
    <dbReference type="NCBI Taxonomy" id="1237085"/>
    <lineage>
        <taxon>Archaea</taxon>
        <taxon>Nitrososphaerota</taxon>
        <taxon>Nitrososphaeria</taxon>
        <taxon>Nitrososphaerales</taxon>
        <taxon>Nitrososphaeraceae</taxon>
        <taxon>Nitrososphaera</taxon>
    </lineage>
</organism>
<feature type="region of interest" description="Disordered" evidence="1">
    <location>
        <begin position="25"/>
        <end position="88"/>
    </location>
</feature>
<evidence type="ECO:0000256" key="2">
    <source>
        <dbReference type="SAM" id="Phobius"/>
    </source>
</evidence>
<reference evidence="3 4" key="1">
    <citation type="journal article" date="2012" name="Environ. Microbiol.">
        <title>The genome of the ammonia-oxidizing Candidatus Nitrososphaera gargensis: insights into metabolic versatility and environmental adaptations.</title>
        <authorList>
            <person name="Spang A."/>
            <person name="Poehlein A."/>
            <person name="Offre P."/>
            <person name="Zumbragel S."/>
            <person name="Haider S."/>
            <person name="Rychlik N."/>
            <person name="Nowka B."/>
            <person name="Schmeisser C."/>
            <person name="Lebedeva E.V."/>
            <person name="Rattei T."/>
            <person name="Bohm C."/>
            <person name="Schmid M."/>
            <person name="Galushko A."/>
            <person name="Hatzenpichler R."/>
            <person name="Weinmaier T."/>
            <person name="Daniel R."/>
            <person name="Schleper C."/>
            <person name="Spieck E."/>
            <person name="Streit W."/>
            <person name="Wagner M."/>
        </authorList>
    </citation>
    <scope>NUCLEOTIDE SEQUENCE [LARGE SCALE GENOMIC DNA]</scope>
    <source>
        <strain evidence="4">Ga9.2</strain>
    </source>
</reference>
<evidence type="ECO:0000313" key="4">
    <source>
        <dbReference type="Proteomes" id="UP000008037"/>
    </source>
</evidence>
<sequence length="122" mass="12781">MNNKRYMLVLLLTILLIMAGAFAQTPSANDTGQQPTEEKQGGEYSGLEETGEQNEGLPRQGADPSPDAPITGVEPQQDQPTETAEVAKPASPLGIPMLAGIGAAVAAGIVAAAWYFRKNRSS</sequence>
<gene>
    <name evidence="3" type="ordered locus">Ngar_c12090</name>
</gene>
<evidence type="ECO:0000313" key="3">
    <source>
        <dbReference type="EMBL" id="AFU58149.1"/>
    </source>
</evidence>
<dbReference type="GeneID" id="13797468"/>
<dbReference type="BioCyc" id="CNIT1237085:G1324-1207-MONOMER"/>
<keyword evidence="2" id="KW-1133">Transmembrane helix</keyword>
<dbReference type="InParanoid" id="K0IMS5"/>
<keyword evidence="4" id="KW-1185">Reference proteome</keyword>
<dbReference type="HOGENOM" id="CLU_2021577_0_0_2"/>
<keyword evidence="2" id="KW-0472">Membrane</keyword>
<name>K0IMS5_NITGG</name>
<feature type="compositionally biased region" description="Polar residues" evidence="1">
    <location>
        <begin position="25"/>
        <end position="35"/>
    </location>
</feature>
<feature type="transmembrane region" description="Helical" evidence="2">
    <location>
        <begin position="95"/>
        <end position="116"/>
    </location>
</feature>
<keyword evidence="2" id="KW-0812">Transmembrane</keyword>